<keyword evidence="4" id="KW-1133">Transmembrane helix</keyword>
<comment type="caution">
    <text evidence="6">The sequence shown here is derived from an EMBL/GenBank/DDBJ whole genome shotgun (WGS) entry which is preliminary data.</text>
</comment>
<gene>
    <name evidence="6" type="ORF">RF55_7546</name>
</gene>
<name>A0A0J7NIW7_LASNI</name>
<organism evidence="6 7">
    <name type="scientific">Lasius niger</name>
    <name type="common">Black garden ant</name>
    <dbReference type="NCBI Taxonomy" id="67767"/>
    <lineage>
        <taxon>Eukaryota</taxon>
        <taxon>Metazoa</taxon>
        <taxon>Ecdysozoa</taxon>
        <taxon>Arthropoda</taxon>
        <taxon>Hexapoda</taxon>
        <taxon>Insecta</taxon>
        <taxon>Pterygota</taxon>
        <taxon>Neoptera</taxon>
        <taxon>Endopterygota</taxon>
        <taxon>Hymenoptera</taxon>
        <taxon>Apocrita</taxon>
        <taxon>Aculeata</taxon>
        <taxon>Formicoidea</taxon>
        <taxon>Formicidae</taxon>
        <taxon>Formicinae</taxon>
        <taxon>Lasius</taxon>
        <taxon>Lasius</taxon>
    </lineage>
</organism>
<dbReference type="PANTHER" id="PTHR10088">
    <property type="entry name" value="GLUCOKINASE REGULATORY PROTEIN"/>
    <property type="match status" value="1"/>
</dbReference>
<dbReference type="InterPro" id="IPR001347">
    <property type="entry name" value="SIS_dom"/>
</dbReference>
<feature type="transmembrane region" description="Helical" evidence="4">
    <location>
        <begin position="47"/>
        <end position="65"/>
    </location>
</feature>
<dbReference type="Pfam" id="PF22645">
    <property type="entry name" value="GKRP_SIS_N"/>
    <property type="match status" value="1"/>
</dbReference>
<evidence type="ECO:0000313" key="6">
    <source>
        <dbReference type="EMBL" id="KMQ92455.1"/>
    </source>
</evidence>
<keyword evidence="7" id="KW-1185">Reference proteome</keyword>
<evidence type="ECO:0000256" key="3">
    <source>
        <dbReference type="SAM" id="MobiDB-lite"/>
    </source>
</evidence>
<dbReference type="CDD" id="cd05007">
    <property type="entry name" value="SIS_Etherase"/>
    <property type="match status" value="1"/>
</dbReference>
<dbReference type="InterPro" id="IPR046348">
    <property type="entry name" value="SIS_dom_sf"/>
</dbReference>
<protein>
    <submittedName>
        <fullName evidence="6">N-acetylmuramic acid 6-phosphate etherase</fullName>
    </submittedName>
</protein>
<dbReference type="GO" id="GO:0097367">
    <property type="term" value="F:carbohydrate derivative binding"/>
    <property type="evidence" value="ECO:0007669"/>
    <property type="project" value="InterPro"/>
</dbReference>
<dbReference type="SUPFAM" id="SSF55120">
    <property type="entry name" value="Pseudouridine synthase"/>
    <property type="match status" value="1"/>
</dbReference>
<dbReference type="GO" id="GO:0016835">
    <property type="term" value="F:carbon-oxygen lyase activity"/>
    <property type="evidence" value="ECO:0007669"/>
    <property type="project" value="InterPro"/>
</dbReference>
<dbReference type="NCBIfam" id="NF003915">
    <property type="entry name" value="PRK05441.1"/>
    <property type="match status" value="1"/>
</dbReference>
<dbReference type="PROSITE" id="PS51464">
    <property type="entry name" value="SIS"/>
    <property type="match status" value="1"/>
</dbReference>
<keyword evidence="2" id="KW-0119">Carbohydrate metabolism</keyword>
<dbReference type="SUPFAM" id="SSF53697">
    <property type="entry name" value="SIS domain"/>
    <property type="match status" value="1"/>
</dbReference>
<dbReference type="InterPro" id="IPR005488">
    <property type="entry name" value="Etherase_MurQ"/>
</dbReference>
<dbReference type="GO" id="GO:0046348">
    <property type="term" value="P:amino sugar catabolic process"/>
    <property type="evidence" value="ECO:0007669"/>
    <property type="project" value="InterPro"/>
</dbReference>
<dbReference type="OrthoDB" id="311172at2759"/>
<dbReference type="STRING" id="67767.A0A0J7NIW7"/>
<sequence>MLVDITGVNAEKGSLLRKQIEGAIIPAFFGIGEPMIYGVTLPRIKPFVTTAIGAGIGGFLAAFMMTTTTEIYKKSTYEILTIINNEDALIAQAIKKELKEISKVIELIYDKFKTGGRLIYLGAGSSGGNDALRFSQEGVEDDELLAIDDLKAVDFNSNDILIGITASGRTPYVLSALRYCQVVQGLGIGLTMNANSGLEEHATKVITIDTGQEVIAGSTRMKAGTATKLVLNMISTTLMIKYGKVYQNLMIDVIATNEKLKARVLNIVEIITNADTETIAKILVKAEYNYSQKMVNGLVAKQIEIPIVYEDDDLIIVDKPNNLVVHPGADYQPFNVPEKFREEAKGKVYLVNKKSKKYQVIKVIKQNIYDANEIKTKDDQVIDILKKDLVISETNFKMLILLLNTDGQNEFRQSPVVDMIIATPNKVVHELKKIFPSITKVIKTDTLEKYHDEEKQDEESTELSARQKN</sequence>
<proteinExistence type="predicted"/>
<feature type="transmembrane region" description="Helical" evidence="4">
    <location>
        <begin position="20"/>
        <end position="40"/>
    </location>
</feature>
<evidence type="ECO:0000256" key="2">
    <source>
        <dbReference type="ARBA" id="ARBA00023277"/>
    </source>
</evidence>
<dbReference type="InterPro" id="IPR020103">
    <property type="entry name" value="PsdUridine_synth_cat_dom_sf"/>
</dbReference>
<feature type="domain" description="SIS" evidence="5">
    <location>
        <begin position="108"/>
        <end position="244"/>
    </location>
</feature>
<dbReference type="GO" id="GO:0009254">
    <property type="term" value="P:peptidoglycan turnover"/>
    <property type="evidence" value="ECO:0007669"/>
    <property type="project" value="TreeGrafter"/>
</dbReference>
<dbReference type="Proteomes" id="UP000036403">
    <property type="component" value="Unassembled WGS sequence"/>
</dbReference>
<feature type="region of interest" description="Disordered" evidence="3">
    <location>
        <begin position="450"/>
        <end position="469"/>
    </location>
</feature>
<evidence type="ECO:0000313" key="7">
    <source>
        <dbReference type="Proteomes" id="UP000036403"/>
    </source>
</evidence>
<dbReference type="Gene3D" id="1.10.8.1080">
    <property type="match status" value="1"/>
</dbReference>
<dbReference type="GO" id="GO:0003723">
    <property type="term" value="F:RNA binding"/>
    <property type="evidence" value="ECO:0007669"/>
    <property type="project" value="InterPro"/>
</dbReference>
<dbReference type="Gene3D" id="3.30.2350.10">
    <property type="entry name" value="Pseudouridine synthase"/>
    <property type="match status" value="1"/>
</dbReference>
<keyword evidence="4" id="KW-0472">Membrane</keyword>
<evidence type="ECO:0000256" key="4">
    <source>
        <dbReference type="SAM" id="Phobius"/>
    </source>
</evidence>
<dbReference type="AlphaFoldDB" id="A0A0J7NIW7"/>
<keyword evidence="1" id="KW-0456">Lyase</keyword>
<dbReference type="GO" id="GO:0009982">
    <property type="term" value="F:pseudouridine synthase activity"/>
    <property type="evidence" value="ECO:0007669"/>
    <property type="project" value="InterPro"/>
</dbReference>
<dbReference type="EMBL" id="LBMM01004404">
    <property type="protein sequence ID" value="KMQ92455.1"/>
    <property type="molecule type" value="Genomic_DNA"/>
</dbReference>
<keyword evidence="4" id="KW-0812">Transmembrane</keyword>
<evidence type="ECO:0000259" key="5">
    <source>
        <dbReference type="PROSITE" id="PS51464"/>
    </source>
</evidence>
<dbReference type="PaxDb" id="67767-A0A0J7NIW7"/>
<dbReference type="GO" id="GO:0016803">
    <property type="term" value="F:ether hydrolase activity"/>
    <property type="evidence" value="ECO:0007669"/>
    <property type="project" value="TreeGrafter"/>
</dbReference>
<dbReference type="InterPro" id="IPR040190">
    <property type="entry name" value="MURQ/GCKR"/>
</dbReference>
<dbReference type="GO" id="GO:0001522">
    <property type="term" value="P:pseudouridine synthesis"/>
    <property type="evidence" value="ECO:0007669"/>
    <property type="project" value="InterPro"/>
</dbReference>
<evidence type="ECO:0000256" key="1">
    <source>
        <dbReference type="ARBA" id="ARBA00023239"/>
    </source>
</evidence>
<reference evidence="6 7" key="1">
    <citation type="submission" date="2015-04" db="EMBL/GenBank/DDBJ databases">
        <title>Lasius niger genome sequencing.</title>
        <authorList>
            <person name="Konorov E.A."/>
            <person name="Nikitin M.A."/>
            <person name="Kirill M.V."/>
            <person name="Chang P."/>
        </authorList>
    </citation>
    <scope>NUCLEOTIDE SEQUENCE [LARGE SCALE GENOMIC DNA]</scope>
    <source>
        <tissue evidence="6">Whole</tissue>
    </source>
</reference>
<dbReference type="Gene3D" id="3.40.50.10490">
    <property type="entry name" value="Glucose-6-phosphate isomerase like protein, domain 1"/>
    <property type="match status" value="2"/>
</dbReference>
<dbReference type="PANTHER" id="PTHR10088:SF4">
    <property type="entry name" value="GLUCOKINASE REGULATORY PROTEIN"/>
    <property type="match status" value="1"/>
</dbReference>
<accession>A0A0J7NIW7</accession>